<dbReference type="EMBL" id="JBHTJL010000009">
    <property type="protein sequence ID" value="MFD1062570.1"/>
    <property type="molecule type" value="Genomic_DNA"/>
</dbReference>
<organism evidence="1 2">
    <name type="scientific">Winogradskyella litorisediminis</name>
    <dbReference type="NCBI Taxonomy" id="1156618"/>
    <lineage>
        <taxon>Bacteria</taxon>
        <taxon>Pseudomonadati</taxon>
        <taxon>Bacteroidota</taxon>
        <taxon>Flavobacteriia</taxon>
        <taxon>Flavobacteriales</taxon>
        <taxon>Flavobacteriaceae</taxon>
        <taxon>Winogradskyella</taxon>
    </lineage>
</organism>
<comment type="caution">
    <text evidence="1">The sequence shown here is derived from an EMBL/GenBank/DDBJ whole genome shotgun (WGS) entry which is preliminary data.</text>
</comment>
<evidence type="ECO:0000313" key="2">
    <source>
        <dbReference type="Proteomes" id="UP001597013"/>
    </source>
</evidence>
<evidence type="ECO:0000313" key="1">
    <source>
        <dbReference type="EMBL" id="MFD1062570.1"/>
    </source>
</evidence>
<dbReference type="Proteomes" id="UP001597013">
    <property type="component" value="Unassembled WGS sequence"/>
</dbReference>
<sequence length="243" mass="27328">MKYLLALVICIALLSCNDKKDANTNTEIIKTQPDAPKSAENLINWKEKWTVGQGSADGFKSFGNENESRRIKGLDIDSKEAILWECVADTSTSWDGGFLSKVEEIDSTMPYMFVAWVKKTNGNSARVYYAFDSVNEVTGEPVKNANFIGAGSKLTNLESWYTLVGYIYPSDHQDNIEAKIYSGLYFNGEKVQEGRDFKWEKGATSSNIRIVQVESQTDGENLLIWNPQLYKVDGTEPKLYNLL</sequence>
<protein>
    <submittedName>
        <fullName evidence="1">Uncharacterized protein</fullName>
    </submittedName>
</protein>
<dbReference type="RefSeq" id="WP_386128551.1">
    <property type="nucleotide sequence ID" value="NZ_JBHTJL010000009.1"/>
</dbReference>
<name>A0ABW3N7Z4_9FLAO</name>
<keyword evidence="2" id="KW-1185">Reference proteome</keyword>
<reference evidence="2" key="1">
    <citation type="journal article" date="2019" name="Int. J. Syst. Evol. Microbiol.">
        <title>The Global Catalogue of Microorganisms (GCM) 10K type strain sequencing project: providing services to taxonomists for standard genome sequencing and annotation.</title>
        <authorList>
            <consortium name="The Broad Institute Genomics Platform"/>
            <consortium name="The Broad Institute Genome Sequencing Center for Infectious Disease"/>
            <person name="Wu L."/>
            <person name="Ma J."/>
        </authorList>
    </citation>
    <scope>NUCLEOTIDE SEQUENCE [LARGE SCALE GENOMIC DNA]</scope>
    <source>
        <strain evidence="2">CCUG 62215</strain>
    </source>
</reference>
<accession>A0ABW3N7Z4</accession>
<proteinExistence type="predicted"/>
<gene>
    <name evidence="1" type="ORF">ACFQ1Q_04870</name>
</gene>
<dbReference type="PROSITE" id="PS51257">
    <property type="entry name" value="PROKAR_LIPOPROTEIN"/>
    <property type="match status" value="1"/>
</dbReference>